<feature type="region of interest" description="Disordered" evidence="3">
    <location>
        <begin position="104"/>
        <end position="193"/>
    </location>
</feature>
<dbReference type="PANTHER" id="PTHR30023:SF0">
    <property type="entry name" value="PENICILLIN-SENSITIVE CARBOXYPEPTIDASE A"/>
    <property type="match status" value="1"/>
</dbReference>
<reference evidence="4 5" key="1">
    <citation type="submission" date="2017-02" db="EMBL/GenBank/DDBJ databases">
        <authorList>
            <person name="Peterson S.W."/>
        </authorList>
    </citation>
    <scope>NUCLEOTIDE SEQUENCE [LARGE SCALE GENOMIC DNA]</scope>
    <source>
        <strain evidence="4">Psychrobacter_piechaudii</strain>
    </source>
</reference>
<evidence type="ECO:0000313" key="5">
    <source>
        <dbReference type="Proteomes" id="UP000188357"/>
    </source>
</evidence>
<evidence type="ECO:0000313" key="4">
    <source>
        <dbReference type="EMBL" id="SJM73067.1"/>
    </source>
</evidence>
<feature type="compositionally biased region" description="Low complexity" evidence="3">
    <location>
        <begin position="159"/>
        <end position="179"/>
    </location>
</feature>
<dbReference type="GO" id="GO:0006508">
    <property type="term" value="P:proteolysis"/>
    <property type="evidence" value="ECO:0007669"/>
    <property type="project" value="InterPro"/>
</dbReference>
<feature type="compositionally biased region" description="Polar residues" evidence="3">
    <location>
        <begin position="180"/>
        <end position="193"/>
    </location>
</feature>
<name>A0A1R4GXY2_9GAMM</name>
<organism evidence="4 5">
    <name type="scientific">Psychrobacter piechaudii</name>
    <dbReference type="NCBI Taxonomy" id="1945521"/>
    <lineage>
        <taxon>Bacteria</taxon>
        <taxon>Pseudomonadati</taxon>
        <taxon>Pseudomonadota</taxon>
        <taxon>Gammaproteobacteria</taxon>
        <taxon>Moraxellales</taxon>
        <taxon>Moraxellaceae</taxon>
        <taxon>Psychrobacter</taxon>
    </lineage>
</organism>
<keyword evidence="2 4" id="KW-0378">Hydrolase</keyword>
<protein>
    <submittedName>
        <fullName evidence="4">D-alanyl-D-alanine carboxypeptidase DacC</fullName>
        <ecNumber evidence="4">3.4.16.4</ecNumber>
    </submittedName>
</protein>
<evidence type="ECO:0000256" key="3">
    <source>
        <dbReference type="SAM" id="MobiDB-lite"/>
    </source>
</evidence>
<dbReference type="PANTHER" id="PTHR30023">
    <property type="entry name" value="D-ALANYL-D-ALANINE CARBOXYPEPTIDASE"/>
    <property type="match status" value="1"/>
</dbReference>
<dbReference type="Proteomes" id="UP000188357">
    <property type="component" value="Unassembled WGS sequence"/>
</dbReference>
<dbReference type="AlphaFoldDB" id="A0A1R4GXY2"/>
<evidence type="ECO:0000256" key="2">
    <source>
        <dbReference type="ARBA" id="ARBA00022801"/>
    </source>
</evidence>
<keyword evidence="4" id="KW-0121">Carboxypeptidase</keyword>
<gene>
    <name evidence="4" type="primary">dacC_1</name>
    <name evidence="4" type="ORF">A1232T_02269</name>
</gene>
<dbReference type="InterPro" id="IPR000667">
    <property type="entry name" value="Peptidase_S13"/>
</dbReference>
<dbReference type="Pfam" id="PF02113">
    <property type="entry name" value="Peptidase_S13"/>
    <property type="match status" value="2"/>
</dbReference>
<dbReference type="EC" id="3.4.16.4" evidence="4"/>
<dbReference type="SUPFAM" id="SSF56601">
    <property type="entry name" value="beta-lactamase/transpeptidase-like"/>
    <property type="match status" value="1"/>
</dbReference>
<dbReference type="STRING" id="1945521.A1232T_02269"/>
<dbReference type="EMBL" id="FUGE01000247">
    <property type="protein sequence ID" value="SJM73067.1"/>
    <property type="molecule type" value="Genomic_DNA"/>
</dbReference>
<feature type="compositionally biased region" description="Polar residues" evidence="3">
    <location>
        <begin position="143"/>
        <end position="153"/>
    </location>
</feature>
<dbReference type="Gene3D" id="3.50.80.20">
    <property type="entry name" value="D-Ala-D-Ala carboxypeptidase C, peptidase S13"/>
    <property type="match status" value="1"/>
</dbReference>
<dbReference type="GO" id="GO:0009002">
    <property type="term" value="F:serine-type D-Ala-D-Ala carboxypeptidase activity"/>
    <property type="evidence" value="ECO:0007669"/>
    <property type="project" value="UniProtKB-EC"/>
</dbReference>
<comment type="similarity">
    <text evidence="1">Belongs to the peptidase S13 family.</text>
</comment>
<dbReference type="InterPro" id="IPR012338">
    <property type="entry name" value="Beta-lactam/transpept-like"/>
</dbReference>
<feature type="compositionally biased region" description="Basic and acidic residues" evidence="3">
    <location>
        <begin position="121"/>
        <end position="130"/>
    </location>
</feature>
<proteinExistence type="inferred from homology"/>
<dbReference type="GO" id="GO:0000270">
    <property type="term" value="P:peptidoglycan metabolic process"/>
    <property type="evidence" value="ECO:0007669"/>
    <property type="project" value="TreeGrafter"/>
</dbReference>
<evidence type="ECO:0000256" key="1">
    <source>
        <dbReference type="ARBA" id="ARBA00006096"/>
    </source>
</evidence>
<accession>A0A1R4GXY2</accession>
<dbReference type="Gene3D" id="3.40.710.10">
    <property type="entry name" value="DD-peptidase/beta-lactamase superfamily"/>
    <property type="match status" value="1"/>
</dbReference>
<keyword evidence="4" id="KW-0645">Protease</keyword>
<sequence>MVGCLRYNGESKPIFAVSKLTVDCNLMTLSNLEHPANLASHYPHKHQPSCTLPFKKMAAALGLCLGLSSWAQAQLPAPVESALNRAKISTEDISLLIMPINAATNNNTQPIPNKSRLPKTVKPEQAKALEAESSDPDALPPETQDTIVMSGTAATEPKPSAQQSSAATTTPTSPAVTQTNSQTASQTVVTSNEVTDPAVIEKPAASIEFPVRHLADLPRMPASTMKLIPTFVALDLLGPDFVWFTQVYHTGFISANTLYGDLIIKGSGDPKLTAQRLNKLLEQVQKSGIQHIKGDIVLDSSIFQGVTKDPAAFDNDPLRPYNASPDGLLVNFSSVEVTAVPLLNENQKGRSKIYYNPRLADYELPNTLANTSTGRCSSARSSLAPVWQDSGLVFNKKLPDSCGTHTFYIAYPDAKDFAKRVIKNQWLNLGNTLSGNIKFLGLGNTVSGEMINTESPVKSRFGNYFDMSAGPNKDSVLTPYFSLLPSSPLPFVSYPSLSLSQQIYDINHYSNNVMTEQVTLTLPLYTQVQQKSEDPNAKPITKVIKSRQTQHSDYLKSLATINQWWQSNLTTLPPVMTNGSGLCRDCTVTAENLAELLSFAYNHRNFDTYVNSLGVAGISGTIAEHSERLPNSEAIGRAWIKTGTLNDVTSMAGYVRGQSGQDYVVVGIINGNATEQPFNTYEARYVLDTMLDWTAKQ</sequence>
<keyword evidence="5" id="KW-1185">Reference proteome</keyword>